<feature type="non-terminal residue" evidence="1">
    <location>
        <position position="1127"/>
    </location>
</feature>
<dbReference type="Proteomes" id="UP001150603">
    <property type="component" value="Unassembled WGS sequence"/>
</dbReference>
<comment type="caution">
    <text evidence="1">The sequence shown here is derived from an EMBL/GenBank/DDBJ whole genome shotgun (WGS) entry which is preliminary data.</text>
</comment>
<sequence length="1127" mass="122519">MSSVQRVPSRVTSDKGNTQVPEAQTQPAMADLGRHGSIPRQPAHSPPPNFSGSDDGSMSEAGSDADLPQVTVDMIPLSVIVGRMVTYAYTELVTLIETLPSRTEENRRSEIQKYTQHMREQLTKLLVLVKWSRNAPQIQKCQNAIAYLQSQNEYFTRAVDGLYATYLALPQARLRNYDVATAADVLTTGTYRRLPGVVKEAFVPPPKLTRAQVSKTLEAINGIIRARILRGEPVPTAMRRYSIDGGKVSFVVAGEFEATLTLLQYSNVPWHVVAIKMLVGSDPALKGEMAIRLDKRQTTDMAQHCQAQLLQESAVPQLARLYDFLHMQSLSILLDTVAKQAAVLRRVRWENLLQIETGADKSLVLRYWTSSRAAAAATTTAASGNSATGGRGNAVVIRLCPLPIPRPIHASAIEGPDALEASPDDADDKHEFLRIEQDRRNLIPKLGLSITWTAQSGLRNTHTWARTVAQASELSEDVADGSDGGVVLDSEGINVERLLRQVTWRHSVKMLESLYSSVVESGLFDEGAVELLYATASGEAKHSVGAAEAAQAAVVPKLRAWYRQGEGAVDITVDAFTGRLVVRASEVVSASASLSEAMIGHLADQANRAPWRLAELLVDMRSSLALADLDSMAFRSLGLRPMGTAGSGLLPGFVLTSVRRRVEASVPAAVASAQTYLMGSPATAAAGVGGSVPAAANFPLRISQQEADALMRGIGTEQPLSRVRFYKIEGCDGEWYLMAAMTDRLHFRLVLLTPHAKDQLLYDVGQVIALQVDRLFSSVARRLLAEKELDPSMLRGNSSHSKRLREAEAEWDVTERVDAMLSGRTSITLDYLNALASTCRARLALRLLQTQLTEWKIPYSFRIPSFSTSPHGHRAAVSKELSVVGLDKQGLYELDEQVPVLYLPIAALMRASPINWHVASSGVLADEARRMVSIRIASDELDPALRSDGMRPVEYRPLGSRTAGVQTLVGRHVIPCQVVASIPVALDGLPATVAAAHADAVYFGAHASPDGGYHGRGAGGSKGGYSKMVLVYRNAGRALQSLIRDWSEHHLMTHVARQLCMWEQRSLRRMLAATTAFYPFSAGPHTSALARMLGAGEHTATELVLQCVDSYLLSISCRVPEPFAPAD</sequence>
<gene>
    <name evidence="1" type="primary">RGR1</name>
    <name evidence="1" type="ORF">FBU59_001038</name>
</gene>
<dbReference type="EMBL" id="JANBPW010000390">
    <property type="protein sequence ID" value="KAJ1949677.1"/>
    <property type="molecule type" value="Genomic_DNA"/>
</dbReference>
<evidence type="ECO:0000313" key="2">
    <source>
        <dbReference type="Proteomes" id="UP001150603"/>
    </source>
</evidence>
<reference evidence="1" key="1">
    <citation type="submission" date="2022-07" db="EMBL/GenBank/DDBJ databases">
        <title>Phylogenomic reconstructions and comparative analyses of Kickxellomycotina fungi.</title>
        <authorList>
            <person name="Reynolds N.K."/>
            <person name="Stajich J.E."/>
            <person name="Barry K."/>
            <person name="Grigoriev I.V."/>
            <person name="Crous P."/>
            <person name="Smith M.E."/>
        </authorList>
    </citation>
    <scope>NUCLEOTIDE SEQUENCE</scope>
    <source>
        <strain evidence="1">NRRL 5244</strain>
    </source>
</reference>
<keyword evidence="2" id="KW-1185">Reference proteome</keyword>
<proteinExistence type="predicted"/>
<evidence type="ECO:0000313" key="1">
    <source>
        <dbReference type="EMBL" id="KAJ1949677.1"/>
    </source>
</evidence>
<name>A0ACC1JEY5_9FUNG</name>
<accession>A0ACC1JEY5</accession>
<protein>
    <submittedName>
        <fullName evidence="1">Mediator complex subunit</fullName>
    </submittedName>
</protein>
<organism evidence="1 2">
    <name type="scientific">Linderina macrospora</name>
    <dbReference type="NCBI Taxonomy" id="4868"/>
    <lineage>
        <taxon>Eukaryota</taxon>
        <taxon>Fungi</taxon>
        <taxon>Fungi incertae sedis</taxon>
        <taxon>Zoopagomycota</taxon>
        <taxon>Kickxellomycotina</taxon>
        <taxon>Kickxellomycetes</taxon>
        <taxon>Kickxellales</taxon>
        <taxon>Kickxellaceae</taxon>
        <taxon>Linderina</taxon>
    </lineage>
</organism>